<feature type="compositionally biased region" description="Polar residues" evidence="4">
    <location>
        <begin position="381"/>
        <end position="393"/>
    </location>
</feature>
<dbReference type="InterPro" id="IPR025064">
    <property type="entry name" value="DUF4005"/>
</dbReference>
<dbReference type="Pfam" id="PF00612">
    <property type="entry name" value="IQ"/>
    <property type="match status" value="2"/>
</dbReference>
<comment type="subunit">
    <text evidence="3">Binds to multiple calmodulin (CaM) in the presence of Ca(2+) and CaM-like proteins.</text>
</comment>
<gene>
    <name evidence="6" type="ORF">RJT34_33401</name>
</gene>
<dbReference type="SMART" id="SM00015">
    <property type="entry name" value="IQ"/>
    <property type="match status" value="2"/>
</dbReference>
<dbReference type="PANTHER" id="PTHR32295">
    <property type="entry name" value="IQ-DOMAIN 5-RELATED"/>
    <property type="match status" value="1"/>
</dbReference>
<evidence type="ECO:0000256" key="4">
    <source>
        <dbReference type="SAM" id="MobiDB-lite"/>
    </source>
</evidence>
<dbReference type="Gene3D" id="1.20.5.190">
    <property type="match status" value="1"/>
</dbReference>
<dbReference type="EMBL" id="JAYKXN010000008">
    <property type="protein sequence ID" value="KAK7265778.1"/>
    <property type="molecule type" value="Genomic_DNA"/>
</dbReference>
<accession>A0AAN9I364</accession>
<name>A0AAN9I364_CLITE</name>
<comment type="similarity">
    <text evidence="2">Belongs to the IQD family.</text>
</comment>
<dbReference type="PANTHER" id="PTHR32295:SF281">
    <property type="entry name" value="PROTEIN IQ-DOMAIN 31"/>
    <property type="match status" value="1"/>
</dbReference>
<feature type="domain" description="DUF4005" evidence="5">
    <location>
        <begin position="552"/>
        <end position="634"/>
    </location>
</feature>
<evidence type="ECO:0000256" key="1">
    <source>
        <dbReference type="ARBA" id="ARBA00022860"/>
    </source>
</evidence>
<dbReference type="Proteomes" id="UP001359559">
    <property type="component" value="Unassembled WGS sequence"/>
</dbReference>
<feature type="compositionally biased region" description="Polar residues" evidence="4">
    <location>
        <begin position="539"/>
        <end position="552"/>
    </location>
</feature>
<evidence type="ECO:0000313" key="7">
    <source>
        <dbReference type="Proteomes" id="UP001359559"/>
    </source>
</evidence>
<feature type="region of interest" description="Disordered" evidence="4">
    <location>
        <begin position="320"/>
        <end position="394"/>
    </location>
</feature>
<keyword evidence="7" id="KW-1185">Reference proteome</keyword>
<organism evidence="6 7">
    <name type="scientific">Clitoria ternatea</name>
    <name type="common">Butterfly pea</name>
    <dbReference type="NCBI Taxonomy" id="43366"/>
    <lineage>
        <taxon>Eukaryota</taxon>
        <taxon>Viridiplantae</taxon>
        <taxon>Streptophyta</taxon>
        <taxon>Embryophyta</taxon>
        <taxon>Tracheophyta</taxon>
        <taxon>Spermatophyta</taxon>
        <taxon>Magnoliopsida</taxon>
        <taxon>eudicotyledons</taxon>
        <taxon>Gunneridae</taxon>
        <taxon>Pentapetalae</taxon>
        <taxon>rosids</taxon>
        <taxon>fabids</taxon>
        <taxon>Fabales</taxon>
        <taxon>Fabaceae</taxon>
        <taxon>Papilionoideae</taxon>
        <taxon>50 kb inversion clade</taxon>
        <taxon>NPAAA clade</taxon>
        <taxon>indigoferoid/millettioid clade</taxon>
        <taxon>Phaseoleae</taxon>
        <taxon>Clitoria</taxon>
    </lineage>
</organism>
<dbReference type="GO" id="GO:0005516">
    <property type="term" value="F:calmodulin binding"/>
    <property type="evidence" value="ECO:0007669"/>
    <property type="project" value="UniProtKB-KW"/>
</dbReference>
<evidence type="ECO:0000313" key="6">
    <source>
        <dbReference type="EMBL" id="KAK7265778.1"/>
    </source>
</evidence>
<dbReference type="CDD" id="cd23767">
    <property type="entry name" value="IQCD"/>
    <property type="match status" value="1"/>
</dbReference>
<sequence>MVLAQFTESNKQSNHKIYAALDLSLSLPWNGGFEVKRSHIGQVLGFLYWSPVLHLELFFLLSVNTLSCPGLAMGKSPGKWIKTVLFGKKSSKSNISKGREAVVNKKGGIVTSKESETGLALEPTSNTIARHEEDIDLENKEAENVLAGNEEVEIVESDHQDAALDPEKIRLEEAATKAQAAFRGYLARRAFRALKGIIRLQALIRGHLVRRQAVTTLCSMYVIVKFQALVRGGRVRQSNVEFEIHEKLNLLKPLDGKLVKPVAISTKIMKLSANAFIRKLLTSSSTIMALRLQYIPGDPNSVLSWLERWSASHFWKPVPQPKKIRDTKSQRKHGNVSVGDTQVSKSKRTHRKLPTASIDLVPVQSNPEFEKPKRNIRKIPSQPSDPVQENPQSELEKVKRNLRKVHSPVVESAVLSEVESEMPPQHLEKATATSGLNVSEQEAISSNEKIKKEATLTISSVPDMETTPKLSVGKDVSVTPSGYQVTVESKPLTEITSKDKNISDEVNNEPIDLPEPICKDENSLLANGDMSHKEDPIGNENQKLNRKASTVTKQERAENGLQHNPTLPSYMAATESAKAKLRAQGSPRFGQDGSEKNNHTRRHSLPSSTNSKVSSHSPRTQRPVQASGKGGHRSDRTVSSSRDGNGKVIQGEWRR</sequence>
<reference evidence="6 7" key="1">
    <citation type="submission" date="2024-01" db="EMBL/GenBank/DDBJ databases">
        <title>The genomes of 5 underutilized Papilionoideae crops provide insights into root nodulation and disease resistance.</title>
        <authorList>
            <person name="Yuan L."/>
        </authorList>
    </citation>
    <scope>NUCLEOTIDE SEQUENCE [LARGE SCALE GENOMIC DNA]</scope>
    <source>
        <strain evidence="6">LY-2023</strain>
        <tissue evidence="6">Leaf</tissue>
    </source>
</reference>
<protein>
    <recommendedName>
        <fullName evidence="5">DUF4005 domain-containing protein</fullName>
    </recommendedName>
</protein>
<proteinExistence type="inferred from homology"/>
<evidence type="ECO:0000259" key="5">
    <source>
        <dbReference type="Pfam" id="PF13178"/>
    </source>
</evidence>
<comment type="caution">
    <text evidence="6">The sequence shown here is derived from an EMBL/GenBank/DDBJ whole genome shotgun (WGS) entry which is preliminary data.</text>
</comment>
<keyword evidence="1" id="KW-0112">Calmodulin-binding</keyword>
<dbReference type="AlphaFoldDB" id="A0AAN9I364"/>
<evidence type="ECO:0000256" key="3">
    <source>
        <dbReference type="ARBA" id="ARBA00024378"/>
    </source>
</evidence>
<dbReference type="PROSITE" id="PS50096">
    <property type="entry name" value="IQ"/>
    <property type="match status" value="2"/>
</dbReference>
<dbReference type="Pfam" id="PF13178">
    <property type="entry name" value="DUF4005"/>
    <property type="match status" value="1"/>
</dbReference>
<feature type="region of interest" description="Disordered" evidence="4">
    <location>
        <begin position="522"/>
        <end position="655"/>
    </location>
</feature>
<evidence type="ECO:0000256" key="2">
    <source>
        <dbReference type="ARBA" id="ARBA00024341"/>
    </source>
</evidence>
<dbReference type="InterPro" id="IPR000048">
    <property type="entry name" value="IQ_motif_EF-hand-BS"/>
</dbReference>
<feature type="compositionally biased region" description="Polar residues" evidence="4">
    <location>
        <begin position="605"/>
        <end position="624"/>
    </location>
</feature>